<comment type="caution">
    <text evidence="2">The sequence shown here is derived from an EMBL/GenBank/DDBJ whole genome shotgun (WGS) entry which is preliminary data.</text>
</comment>
<feature type="transmembrane region" description="Helical" evidence="1">
    <location>
        <begin position="86"/>
        <end position="105"/>
    </location>
</feature>
<organism evidence="2 3">
    <name type="scientific">Corynebacterium diphtheriae bv. mitis</name>
    <dbReference type="NCBI Taxonomy" id="1806053"/>
    <lineage>
        <taxon>Bacteria</taxon>
        <taxon>Bacillati</taxon>
        <taxon>Actinomycetota</taxon>
        <taxon>Actinomycetes</taxon>
        <taxon>Mycobacteriales</taxon>
        <taxon>Corynebacteriaceae</taxon>
        <taxon>Corynebacterium</taxon>
    </lineage>
</organism>
<proteinExistence type="predicted"/>
<accession>A0A854NIP6</accession>
<reference evidence="3" key="1">
    <citation type="submission" date="2016-02" db="EMBL/GenBank/DDBJ databases">
        <title>Genomic analyses of a collection of pathogenic Corynebacterium diphtheriae.</title>
        <authorList>
            <person name="Sangal V."/>
            <person name="Titov L."/>
        </authorList>
    </citation>
    <scope>NUCLEOTIDE SEQUENCE [LARGE SCALE GENOMIC DNA]</scope>
    <source>
        <strain evidence="3">1438</strain>
    </source>
</reference>
<protein>
    <recommendedName>
        <fullName evidence="4">SdpI family protein</fullName>
    </recommendedName>
</protein>
<dbReference type="Pfam" id="PF13630">
    <property type="entry name" value="SdpI"/>
    <property type="match status" value="1"/>
</dbReference>
<feature type="transmembrane region" description="Helical" evidence="1">
    <location>
        <begin position="6"/>
        <end position="25"/>
    </location>
</feature>
<keyword evidence="1" id="KW-0812">Transmembrane</keyword>
<evidence type="ECO:0000313" key="3">
    <source>
        <dbReference type="Proteomes" id="UP000197692"/>
    </source>
</evidence>
<name>A0A854NIP6_CORDP</name>
<keyword evidence="1" id="KW-1133">Transmembrane helix</keyword>
<dbReference type="InterPro" id="IPR025962">
    <property type="entry name" value="SdpI/YhfL"/>
</dbReference>
<dbReference type="RefSeq" id="WP_010935684.1">
    <property type="nucleotide sequence ID" value="NZ_JADQVQ010000008.1"/>
</dbReference>
<dbReference type="EMBL" id="LSZF01000025">
    <property type="protein sequence ID" value="OWM34721.1"/>
    <property type="molecule type" value="Genomic_DNA"/>
</dbReference>
<keyword evidence="1" id="KW-0472">Membrane</keyword>
<gene>
    <name evidence="2" type="ORF">AY602_05245</name>
</gene>
<evidence type="ECO:0000313" key="2">
    <source>
        <dbReference type="EMBL" id="OWM34721.1"/>
    </source>
</evidence>
<feature type="transmembrane region" description="Helical" evidence="1">
    <location>
        <begin position="60"/>
        <end position="80"/>
    </location>
</feature>
<dbReference type="AlphaFoldDB" id="A0A854NIP6"/>
<dbReference type="Proteomes" id="UP000197692">
    <property type="component" value="Unassembled WGS sequence"/>
</dbReference>
<evidence type="ECO:0008006" key="4">
    <source>
        <dbReference type="Google" id="ProtNLM"/>
    </source>
</evidence>
<evidence type="ECO:0000256" key="1">
    <source>
        <dbReference type="SAM" id="Phobius"/>
    </source>
</evidence>
<sequence length="123" mass="13355">MEAWIPPVTGVLTLVCALLFGIIAIKSKHRTLPRNSIVGIRLVSTLKSDEAWKAPHQKTWGIPALSSAIFLIGGLLLIFPEKTTEARYVLVTAVTYGCLIPLLAIQGTLANRAANQQLQHSNN</sequence>